<accession>A0ABQ5YT03</accession>
<keyword evidence="5" id="KW-0808">Transferase</keyword>
<dbReference type="SUPFAM" id="SSF55083">
    <property type="entry name" value="6-hydroxymethyl-7,8-dihydropterin pyrophosphokinase, HPPK"/>
    <property type="match status" value="1"/>
</dbReference>
<comment type="function">
    <text evidence="10">Catalyzes the transfer of pyrophosphate from adenosine triphosphate (ATP) to 6-hydroxymethyl-7,8-dihydropterin, an enzymatic step in folate biosynthesis pathway.</text>
</comment>
<reference evidence="15" key="1">
    <citation type="journal article" date="2019" name="Int. J. Syst. Evol. Microbiol.">
        <title>The Global Catalogue of Microorganisms (GCM) 10K type strain sequencing project: providing services to taxonomists for standard genome sequencing and annotation.</title>
        <authorList>
            <consortium name="The Broad Institute Genomics Platform"/>
            <consortium name="The Broad Institute Genome Sequencing Center for Infectious Disease"/>
            <person name="Wu L."/>
            <person name="Ma J."/>
        </authorList>
    </citation>
    <scope>NUCLEOTIDE SEQUENCE [LARGE SCALE GENOMIC DNA]</scope>
    <source>
        <strain evidence="15">NBRC 105857</strain>
    </source>
</reference>
<dbReference type="Pfam" id="PF01288">
    <property type="entry name" value="HPPK"/>
    <property type="match status" value="1"/>
</dbReference>
<name>A0ABQ5YT03_9BURK</name>
<evidence type="ECO:0000256" key="7">
    <source>
        <dbReference type="ARBA" id="ARBA00022777"/>
    </source>
</evidence>
<evidence type="ECO:0000313" key="15">
    <source>
        <dbReference type="Proteomes" id="UP001156664"/>
    </source>
</evidence>
<dbReference type="InterPro" id="IPR035907">
    <property type="entry name" value="Hppk_sf"/>
</dbReference>
<evidence type="ECO:0000259" key="13">
    <source>
        <dbReference type="PROSITE" id="PS00794"/>
    </source>
</evidence>
<evidence type="ECO:0000256" key="8">
    <source>
        <dbReference type="ARBA" id="ARBA00022840"/>
    </source>
</evidence>
<dbReference type="EC" id="2.7.6.3" evidence="3"/>
<evidence type="ECO:0000256" key="4">
    <source>
        <dbReference type="ARBA" id="ARBA00016218"/>
    </source>
</evidence>
<dbReference type="Proteomes" id="UP001156664">
    <property type="component" value="Unassembled WGS sequence"/>
</dbReference>
<evidence type="ECO:0000256" key="11">
    <source>
        <dbReference type="ARBA" id="ARBA00029766"/>
    </source>
</evidence>
<keyword evidence="9" id="KW-0289">Folate biosynthesis</keyword>
<protein>
    <recommendedName>
        <fullName evidence="4">2-amino-4-hydroxy-6-hydroxymethyldihydropteridine pyrophosphokinase</fullName>
        <ecNumber evidence="3">2.7.6.3</ecNumber>
    </recommendedName>
    <alternativeName>
        <fullName evidence="11">6-hydroxymethyl-7,8-dihydropterin pyrophosphokinase</fullName>
    </alternativeName>
    <alternativeName>
        <fullName evidence="12">7,8-dihydro-6-hydroxymethylpterin-pyrophosphokinase</fullName>
    </alternativeName>
</protein>
<gene>
    <name evidence="14" type="ORF">GCM10007875_22830</name>
</gene>
<dbReference type="CDD" id="cd00483">
    <property type="entry name" value="HPPK"/>
    <property type="match status" value="1"/>
</dbReference>
<proteinExistence type="inferred from homology"/>
<evidence type="ECO:0000256" key="2">
    <source>
        <dbReference type="ARBA" id="ARBA00005810"/>
    </source>
</evidence>
<dbReference type="PANTHER" id="PTHR43071:SF1">
    <property type="entry name" value="2-AMINO-4-HYDROXY-6-HYDROXYMETHYLDIHYDROPTERIDINE PYROPHOSPHOKINASE"/>
    <property type="match status" value="1"/>
</dbReference>
<evidence type="ECO:0000256" key="10">
    <source>
        <dbReference type="ARBA" id="ARBA00029409"/>
    </source>
</evidence>
<organism evidence="14 15">
    <name type="scientific">Limnobacter litoralis</name>
    <dbReference type="NCBI Taxonomy" id="481366"/>
    <lineage>
        <taxon>Bacteria</taxon>
        <taxon>Pseudomonadati</taxon>
        <taxon>Pseudomonadota</taxon>
        <taxon>Betaproteobacteria</taxon>
        <taxon>Burkholderiales</taxon>
        <taxon>Burkholderiaceae</taxon>
        <taxon>Limnobacter</taxon>
    </lineage>
</organism>
<keyword evidence="7" id="KW-0418">Kinase</keyword>
<dbReference type="InterPro" id="IPR000550">
    <property type="entry name" value="Hppk"/>
</dbReference>
<evidence type="ECO:0000256" key="6">
    <source>
        <dbReference type="ARBA" id="ARBA00022741"/>
    </source>
</evidence>
<dbReference type="Gene3D" id="3.30.70.560">
    <property type="entry name" value="7,8-Dihydro-6-hydroxymethylpterin-pyrophosphokinase HPPK"/>
    <property type="match status" value="1"/>
</dbReference>
<keyword evidence="6" id="KW-0547">Nucleotide-binding</keyword>
<evidence type="ECO:0000256" key="1">
    <source>
        <dbReference type="ARBA" id="ARBA00005051"/>
    </source>
</evidence>
<comment type="pathway">
    <text evidence="1">Cofactor biosynthesis; tetrahydrofolate biosynthesis; 2-amino-4-hydroxy-6-hydroxymethyl-7,8-dihydropteridine diphosphate from 7,8-dihydroneopterin triphosphate: step 4/4.</text>
</comment>
<dbReference type="NCBIfam" id="TIGR01498">
    <property type="entry name" value="folK"/>
    <property type="match status" value="1"/>
</dbReference>
<evidence type="ECO:0000256" key="3">
    <source>
        <dbReference type="ARBA" id="ARBA00013253"/>
    </source>
</evidence>
<comment type="caution">
    <text evidence="14">The sequence shown here is derived from an EMBL/GenBank/DDBJ whole genome shotgun (WGS) entry which is preliminary data.</text>
</comment>
<dbReference type="RefSeq" id="WP_284281929.1">
    <property type="nucleotide sequence ID" value="NZ_BSOJ01000028.1"/>
</dbReference>
<feature type="domain" description="7,8-dihydro-6-hydroxymethylpterin-pyrophosphokinase" evidence="13">
    <location>
        <begin position="89"/>
        <end position="100"/>
    </location>
</feature>
<keyword evidence="15" id="KW-1185">Reference proteome</keyword>
<comment type="similarity">
    <text evidence="2">Belongs to the HPPK family.</text>
</comment>
<dbReference type="PANTHER" id="PTHR43071">
    <property type="entry name" value="2-AMINO-4-HYDROXY-6-HYDROXYMETHYLDIHYDROPTERIDINE PYROPHOSPHOKINASE"/>
    <property type="match status" value="1"/>
</dbReference>
<sequence length="159" mass="17813">MKSSRCFLGVGGNLGTPNELFDSLPGLLNQHPSATFIRESSRFKSAPVDATGPDYLNSVIELDWAGAPEELLQLCMQIEQDLGRVRSFRNAPRPIDLDVLLVDQLRISTEHLTVPHPRMHLRRFVLEPLVELAPEVYIPGQGRASDLLKQTLDQSVFRI</sequence>
<evidence type="ECO:0000256" key="9">
    <source>
        <dbReference type="ARBA" id="ARBA00022909"/>
    </source>
</evidence>
<evidence type="ECO:0000313" key="14">
    <source>
        <dbReference type="EMBL" id="GLR27192.1"/>
    </source>
</evidence>
<dbReference type="EMBL" id="BSOJ01000028">
    <property type="protein sequence ID" value="GLR27192.1"/>
    <property type="molecule type" value="Genomic_DNA"/>
</dbReference>
<keyword evidence="8" id="KW-0067">ATP-binding</keyword>
<evidence type="ECO:0000256" key="5">
    <source>
        <dbReference type="ARBA" id="ARBA00022679"/>
    </source>
</evidence>
<evidence type="ECO:0000256" key="12">
    <source>
        <dbReference type="ARBA" id="ARBA00033413"/>
    </source>
</evidence>
<dbReference type="PROSITE" id="PS00794">
    <property type="entry name" value="HPPK"/>
    <property type="match status" value="1"/>
</dbReference>